<protein>
    <recommendedName>
        <fullName evidence="3">Secreted protein</fullName>
    </recommendedName>
</protein>
<evidence type="ECO:0008006" key="3">
    <source>
        <dbReference type="Google" id="ProtNLM"/>
    </source>
</evidence>
<dbReference type="Proteomes" id="UP000778578">
    <property type="component" value="Unassembled WGS sequence"/>
</dbReference>
<organism evidence="1 2">
    <name type="scientific">Actinacidiphila acidipaludis</name>
    <dbReference type="NCBI Taxonomy" id="2873382"/>
    <lineage>
        <taxon>Bacteria</taxon>
        <taxon>Bacillati</taxon>
        <taxon>Actinomycetota</taxon>
        <taxon>Actinomycetes</taxon>
        <taxon>Kitasatosporales</taxon>
        <taxon>Streptomycetaceae</taxon>
        <taxon>Actinacidiphila</taxon>
    </lineage>
</organism>
<comment type="caution">
    <text evidence="1">The sequence shown here is derived from an EMBL/GenBank/DDBJ whole genome shotgun (WGS) entry which is preliminary data.</text>
</comment>
<sequence length="303" mass="32733">MGNAGHGKISALAGIQFDLTKNGKGRETGAVTPASDWTPPACWYAPKYDAEGAAREFLGYDRSPNHTGMEDAEAIRNRYIKGHPYTNFNLAKQGKGYWWTAFYDDSRLTDPGADDCTDPPFWVDTGAPPPPVKNAVTPEILAQLAYAQIRIPQGKASFNPSGTQIVNVPTWVWMDRTTFHPVSVRAFVPVLGIEATTTATPVGLHIDPGTQDATLSPPSGDCPMDAHGNVGTPYVTGDDGNNPPCGVTYLRSTQNRGPYRLKATVTWKITWTGTGQPTPVALPDGTFGAPQDAYVREQQTVNR</sequence>
<name>A0ABS7QJ31_9ACTN</name>
<dbReference type="EMBL" id="JAINZZ010000123">
    <property type="protein sequence ID" value="MBY8883176.1"/>
    <property type="molecule type" value="Genomic_DNA"/>
</dbReference>
<gene>
    <name evidence="1" type="ORF">K7862_36900</name>
</gene>
<evidence type="ECO:0000313" key="2">
    <source>
        <dbReference type="Proteomes" id="UP000778578"/>
    </source>
</evidence>
<accession>A0ABS7QJ31</accession>
<evidence type="ECO:0000313" key="1">
    <source>
        <dbReference type="EMBL" id="MBY8883176.1"/>
    </source>
</evidence>
<reference evidence="1 2" key="1">
    <citation type="submission" date="2021-08" db="EMBL/GenBank/DDBJ databases">
        <title>WGS of actinomycetes from Thailand.</title>
        <authorList>
            <person name="Thawai C."/>
        </authorList>
    </citation>
    <scope>NUCLEOTIDE SEQUENCE [LARGE SCALE GENOMIC DNA]</scope>
    <source>
        <strain evidence="1 2">PLK6-54</strain>
    </source>
</reference>
<proteinExistence type="predicted"/>
<keyword evidence="2" id="KW-1185">Reference proteome</keyword>